<evidence type="ECO:0000313" key="2">
    <source>
        <dbReference type="EMBL" id="CEM53454.1"/>
    </source>
</evidence>
<name>A0A0G4I8U6_9ALVE</name>
<accession>A0A0G4I8U6</accession>
<dbReference type="AlphaFoldDB" id="A0A0G4I8U6"/>
<organism evidence="2">
    <name type="scientific">Chromera velia CCMP2878</name>
    <dbReference type="NCBI Taxonomy" id="1169474"/>
    <lineage>
        <taxon>Eukaryota</taxon>
        <taxon>Sar</taxon>
        <taxon>Alveolata</taxon>
        <taxon>Colpodellida</taxon>
        <taxon>Chromeraceae</taxon>
        <taxon>Chromera</taxon>
    </lineage>
</organism>
<feature type="compositionally biased region" description="Basic and acidic residues" evidence="1">
    <location>
        <begin position="355"/>
        <end position="366"/>
    </location>
</feature>
<proteinExistence type="predicted"/>
<reference evidence="2" key="1">
    <citation type="submission" date="2014-11" db="EMBL/GenBank/DDBJ databases">
        <authorList>
            <person name="Otto D Thomas"/>
            <person name="Naeem Raeece"/>
        </authorList>
    </citation>
    <scope>NUCLEOTIDE SEQUENCE</scope>
</reference>
<feature type="region of interest" description="Disordered" evidence="1">
    <location>
        <begin position="387"/>
        <end position="416"/>
    </location>
</feature>
<dbReference type="EMBL" id="CDMZ01005697">
    <property type="protein sequence ID" value="CEM53454.1"/>
    <property type="molecule type" value="Genomic_DNA"/>
</dbReference>
<feature type="region of interest" description="Disordered" evidence="1">
    <location>
        <begin position="547"/>
        <end position="572"/>
    </location>
</feature>
<feature type="region of interest" description="Disordered" evidence="1">
    <location>
        <begin position="319"/>
        <end position="366"/>
    </location>
</feature>
<feature type="compositionally biased region" description="Basic and acidic residues" evidence="1">
    <location>
        <begin position="161"/>
        <end position="193"/>
    </location>
</feature>
<feature type="compositionally biased region" description="Polar residues" evidence="1">
    <location>
        <begin position="140"/>
        <end position="160"/>
    </location>
</feature>
<feature type="compositionally biased region" description="Polar residues" evidence="1">
    <location>
        <begin position="387"/>
        <end position="396"/>
    </location>
</feature>
<dbReference type="VEuPathDB" id="CryptoDB:Cvel_11979"/>
<feature type="region of interest" description="Disordered" evidence="1">
    <location>
        <begin position="82"/>
        <end position="210"/>
    </location>
</feature>
<feature type="compositionally biased region" description="Basic and acidic residues" evidence="1">
    <location>
        <begin position="549"/>
        <end position="562"/>
    </location>
</feature>
<protein>
    <submittedName>
        <fullName evidence="2">Uncharacterized protein</fullName>
    </submittedName>
</protein>
<feature type="compositionally biased region" description="Low complexity" evidence="1">
    <location>
        <begin position="319"/>
        <end position="329"/>
    </location>
</feature>
<evidence type="ECO:0000256" key="1">
    <source>
        <dbReference type="SAM" id="MobiDB-lite"/>
    </source>
</evidence>
<sequence length="809" mass="89127">MSADELRSVFNEVSEFCVKHKLSVDSVAEAIDVEALELQQAMRGKVTAGSSDERRRLLASRCERYLQLRKENANLSKRELKKRVVAALPSPSSRPATRREEKEREPQAPTPKRTISTDSAAPLQPESSKKDKENAASGVQRPNLSDSQTSGASDDANGQTKAKEEEEKQAAPETLDEFKEKVFKKLPKADKPRSAVLAPKPPKKVDSAPQLVPYNNAGPNMGMGPGMLTQFPPGLGPMGLGGSFVAPGFGAAGGAWFPWGMQQKGGMTVFARQQSFQHQPPMLAGKQLGPRGRLPTKQQQAAVRGMFGFQQPEFFPQQLLGQQQQQQDQGADKKTQEGQEGMVPMQSTDETDVQVAEREEARSRSLKDLTVDRTAFSAPPLLAFLTGSWSDPLQQQQEEDAKGRGQTEPLDPPPSFAFPVQVIVRTREKCGENESEQRDVVSSYEDSLLWNVHEGADGAVAYAEWFCRHHDLPSWCRDEPSEEAEGEASVPPKKRKQKDHRQQQALSMTPIPEAIVAQIETQTEAARNVDTIFWRLRQRVAAAAAAAGRAEREAEHENGVEKESEEEEEDSSRRMFQVLDLAPLFMVTFDIDVLCEPTVRFEDRVRWNLLNDDDEVHSVVRTSVEEEKLSPSAFLPIASAYKREILLAKRKCIADLDGRFSTFFMELDTGQRPSMPPKELEGDLSAEFLGRDPPDCVQTYADAARISAFRKKAKDRARFLSEIAPRVSARMAAAAAGGAAGAAAGGGGLFGGQQGLGDEGRGEGGPFAFLPEVEFRPAQEWDQWGPLVTTGEQALAGAVRRAKRRRPRN</sequence>
<gene>
    <name evidence="2" type="ORF">Cvel_11979</name>
</gene>
<feature type="region of interest" description="Disordered" evidence="1">
    <location>
        <begin position="478"/>
        <end position="509"/>
    </location>
</feature>
<feature type="compositionally biased region" description="Basic and acidic residues" evidence="1">
    <location>
        <begin position="97"/>
        <end position="106"/>
    </location>
</feature>